<evidence type="ECO:0000256" key="3">
    <source>
        <dbReference type="SAM" id="MobiDB-lite"/>
    </source>
</evidence>
<protein>
    <submittedName>
        <fullName evidence="5">HSP20 family protein</fullName>
    </submittedName>
</protein>
<dbReference type="CDD" id="cd06464">
    <property type="entry name" value="ACD_sHsps-like"/>
    <property type="match status" value="1"/>
</dbReference>
<gene>
    <name evidence="5" type="ORF">J2S39_002113</name>
</gene>
<dbReference type="PANTHER" id="PTHR11527">
    <property type="entry name" value="HEAT-SHOCK PROTEIN 20 FAMILY MEMBER"/>
    <property type="match status" value="1"/>
</dbReference>
<comment type="similarity">
    <text evidence="1 2">Belongs to the small heat shock protein (HSP20) family.</text>
</comment>
<dbReference type="InterPro" id="IPR031107">
    <property type="entry name" value="Small_HSP"/>
</dbReference>
<dbReference type="Pfam" id="PF00011">
    <property type="entry name" value="HSP20"/>
    <property type="match status" value="1"/>
</dbReference>
<feature type="domain" description="SHSP" evidence="4">
    <location>
        <begin position="31"/>
        <end position="145"/>
    </location>
</feature>
<sequence length="170" mass="18915">MSSSINRFNPFEEIRALERTFFGDNSVSDSLTRSANRAPATDVYTRDGEYVIEAHLPGVKKEEVSVDVDDGRLTVSTQRHEREEEHEGRDYLVRETTSSFTRTVRLPEGADVNAITARLDEGVLTVTVPVPQAVEKKRTIEVTAGETEKDETRAVESEDSEAPESEAIEG</sequence>
<dbReference type="Proteomes" id="UP001180840">
    <property type="component" value="Unassembled WGS sequence"/>
</dbReference>
<feature type="compositionally biased region" description="Basic and acidic residues" evidence="3">
    <location>
        <begin position="141"/>
        <end position="156"/>
    </location>
</feature>
<feature type="compositionally biased region" description="Acidic residues" evidence="3">
    <location>
        <begin position="157"/>
        <end position="170"/>
    </location>
</feature>
<dbReference type="InterPro" id="IPR008978">
    <property type="entry name" value="HSP20-like_chaperone"/>
</dbReference>
<feature type="region of interest" description="Disordered" evidence="3">
    <location>
        <begin position="70"/>
        <end position="89"/>
    </location>
</feature>
<keyword evidence="6" id="KW-1185">Reference proteome</keyword>
<reference evidence="5" key="1">
    <citation type="submission" date="2023-07" db="EMBL/GenBank/DDBJ databases">
        <title>Sequencing the genomes of 1000 actinobacteria strains.</title>
        <authorList>
            <person name="Klenk H.-P."/>
        </authorList>
    </citation>
    <scope>NUCLEOTIDE SEQUENCE</scope>
    <source>
        <strain evidence="5">DSM 107476</strain>
    </source>
</reference>
<comment type="caution">
    <text evidence="5">The sequence shown here is derived from an EMBL/GenBank/DDBJ whole genome shotgun (WGS) entry which is preliminary data.</text>
</comment>
<feature type="region of interest" description="Disordered" evidence="3">
    <location>
        <begin position="141"/>
        <end position="170"/>
    </location>
</feature>
<evidence type="ECO:0000313" key="6">
    <source>
        <dbReference type="Proteomes" id="UP001180840"/>
    </source>
</evidence>
<evidence type="ECO:0000313" key="5">
    <source>
        <dbReference type="EMBL" id="MDR7330437.1"/>
    </source>
</evidence>
<name>A0ABU1ZZR7_9CORY</name>
<dbReference type="InterPro" id="IPR002068">
    <property type="entry name" value="A-crystallin/Hsp20_dom"/>
</dbReference>
<accession>A0ABU1ZZR7</accession>
<organism evidence="5 6">
    <name type="scientific">Corynebacterium guangdongense</name>
    <dbReference type="NCBI Taxonomy" id="1783348"/>
    <lineage>
        <taxon>Bacteria</taxon>
        <taxon>Bacillati</taxon>
        <taxon>Actinomycetota</taxon>
        <taxon>Actinomycetes</taxon>
        <taxon>Mycobacteriales</taxon>
        <taxon>Corynebacteriaceae</taxon>
        <taxon>Corynebacterium</taxon>
    </lineage>
</organism>
<dbReference type="PROSITE" id="PS01031">
    <property type="entry name" value="SHSP"/>
    <property type="match status" value="1"/>
</dbReference>
<evidence type="ECO:0000259" key="4">
    <source>
        <dbReference type="PROSITE" id="PS01031"/>
    </source>
</evidence>
<dbReference type="Gene3D" id="2.60.40.790">
    <property type="match status" value="1"/>
</dbReference>
<dbReference type="RefSeq" id="WP_290196137.1">
    <property type="nucleotide sequence ID" value="NZ_CP047654.1"/>
</dbReference>
<dbReference type="EMBL" id="JAVDXZ010000001">
    <property type="protein sequence ID" value="MDR7330437.1"/>
    <property type="molecule type" value="Genomic_DNA"/>
</dbReference>
<evidence type="ECO:0000256" key="2">
    <source>
        <dbReference type="RuleBase" id="RU003616"/>
    </source>
</evidence>
<evidence type="ECO:0000256" key="1">
    <source>
        <dbReference type="PROSITE-ProRule" id="PRU00285"/>
    </source>
</evidence>
<proteinExistence type="inferred from homology"/>
<dbReference type="SUPFAM" id="SSF49764">
    <property type="entry name" value="HSP20-like chaperones"/>
    <property type="match status" value="1"/>
</dbReference>